<name>A0A7W6C3A7_9HYPH</name>
<dbReference type="RefSeq" id="WP_090964601.1">
    <property type="nucleotide sequence ID" value="NZ_FOOA01000014.1"/>
</dbReference>
<evidence type="ECO:0000313" key="2">
    <source>
        <dbReference type="Proteomes" id="UP000531216"/>
    </source>
</evidence>
<dbReference type="OrthoDB" id="7908868at2"/>
<proteinExistence type="predicted"/>
<organism evidence="1 2">
    <name type="scientific">Aureimonas phyllosphaerae</name>
    <dbReference type="NCBI Taxonomy" id="1166078"/>
    <lineage>
        <taxon>Bacteria</taxon>
        <taxon>Pseudomonadati</taxon>
        <taxon>Pseudomonadota</taxon>
        <taxon>Alphaproteobacteria</taxon>
        <taxon>Hyphomicrobiales</taxon>
        <taxon>Aurantimonadaceae</taxon>
        <taxon>Aureimonas</taxon>
    </lineage>
</organism>
<comment type="caution">
    <text evidence="1">The sequence shown here is derived from an EMBL/GenBank/DDBJ whole genome shotgun (WGS) entry which is preliminary data.</text>
</comment>
<evidence type="ECO:0000313" key="1">
    <source>
        <dbReference type="EMBL" id="MBB3937662.1"/>
    </source>
</evidence>
<keyword evidence="2" id="KW-1185">Reference proteome</keyword>
<dbReference type="EMBL" id="JACIDO010000011">
    <property type="protein sequence ID" value="MBB3937662.1"/>
    <property type="molecule type" value="Genomic_DNA"/>
</dbReference>
<dbReference type="Proteomes" id="UP000531216">
    <property type="component" value="Unassembled WGS sequence"/>
</dbReference>
<protein>
    <submittedName>
        <fullName evidence="1">3,4-dihydroxy-2-butanone 4-phosphate synthase</fullName>
    </submittedName>
</protein>
<sequence length="66" mass="7523">MQEEIDELGERIDGLRLVISVLIAEMPNRYEVMAKLQKAEALARQRNLPTGVLQELADLREALDDM</sequence>
<dbReference type="AlphaFoldDB" id="A0A7W6C3A7"/>
<gene>
    <name evidence="1" type="ORF">GGR05_003830</name>
</gene>
<accession>A0A7W6C3A7</accession>
<reference evidence="1 2" key="1">
    <citation type="submission" date="2020-08" db="EMBL/GenBank/DDBJ databases">
        <title>Genomic Encyclopedia of Type Strains, Phase IV (KMG-IV): sequencing the most valuable type-strain genomes for metagenomic binning, comparative biology and taxonomic classification.</title>
        <authorList>
            <person name="Goeker M."/>
        </authorList>
    </citation>
    <scope>NUCLEOTIDE SEQUENCE [LARGE SCALE GENOMIC DNA]</scope>
    <source>
        <strain evidence="1 2">DSM 25024</strain>
    </source>
</reference>